<evidence type="ECO:0000313" key="2">
    <source>
        <dbReference type="EMBL" id="CAI5444088.1"/>
    </source>
</evidence>
<sequence length="229" mass="27290">MENRANQNLTLNVLAILTIAGFHLQNLYDYGSTGFRENDRLFQGLVIWQLLTSAMFYYEIRDYIKLHLAWSLLCFGVVLFFVAADYLGYREYELVELVSHVFDRNTVIRQAIYTMAIFEYLIYLGKKSAKIEMENQNLQDPVNENLPLDPIITLALFSIHLHTLYKYGYCGFCCNFRLFQILTIWQLFTSTLFYFQIRDYIKLHLLWNVLYFGFVLFFARARFFGIRRN</sequence>
<dbReference type="AlphaFoldDB" id="A0A9P1IGE1"/>
<protein>
    <submittedName>
        <fullName evidence="2">Uncharacterized protein</fullName>
    </submittedName>
</protein>
<feature type="transmembrane region" description="Helical" evidence="1">
    <location>
        <begin position="70"/>
        <end position="87"/>
    </location>
</feature>
<accession>A0A9P1IGE1</accession>
<feature type="transmembrane region" description="Helical" evidence="1">
    <location>
        <begin position="200"/>
        <end position="219"/>
    </location>
</feature>
<keyword evidence="1" id="KW-0812">Transmembrane</keyword>
<dbReference type="Proteomes" id="UP001152747">
    <property type="component" value="Unassembled WGS sequence"/>
</dbReference>
<keyword evidence="1" id="KW-1133">Transmembrane helix</keyword>
<feature type="transmembrane region" description="Helical" evidence="1">
    <location>
        <begin position="107"/>
        <end position="125"/>
    </location>
</feature>
<evidence type="ECO:0000256" key="1">
    <source>
        <dbReference type="SAM" id="Phobius"/>
    </source>
</evidence>
<organism evidence="2 3">
    <name type="scientific">Caenorhabditis angaria</name>
    <dbReference type="NCBI Taxonomy" id="860376"/>
    <lineage>
        <taxon>Eukaryota</taxon>
        <taxon>Metazoa</taxon>
        <taxon>Ecdysozoa</taxon>
        <taxon>Nematoda</taxon>
        <taxon>Chromadorea</taxon>
        <taxon>Rhabditida</taxon>
        <taxon>Rhabditina</taxon>
        <taxon>Rhabditomorpha</taxon>
        <taxon>Rhabditoidea</taxon>
        <taxon>Rhabditidae</taxon>
        <taxon>Peloderinae</taxon>
        <taxon>Caenorhabditis</taxon>
    </lineage>
</organism>
<keyword evidence="1" id="KW-0472">Membrane</keyword>
<gene>
    <name evidence="2" type="ORF">CAMP_LOCUS6725</name>
</gene>
<proteinExistence type="predicted"/>
<name>A0A9P1IGE1_9PELO</name>
<feature type="transmembrane region" description="Helical" evidence="1">
    <location>
        <begin position="167"/>
        <end position="188"/>
    </location>
</feature>
<evidence type="ECO:0000313" key="3">
    <source>
        <dbReference type="Proteomes" id="UP001152747"/>
    </source>
</evidence>
<feature type="transmembrane region" description="Helical" evidence="1">
    <location>
        <begin position="9"/>
        <end position="28"/>
    </location>
</feature>
<feature type="transmembrane region" description="Helical" evidence="1">
    <location>
        <begin position="40"/>
        <end position="58"/>
    </location>
</feature>
<dbReference type="EMBL" id="CANHGI010000003">
    <property type="protein sequence ID" value="CAI5444088.1"/>
    <property type="molecule type" value="Genomic_DNA"/>
</dbReference>
<keyword evidence="3" id="KW-1185">Reference proteome</keyword>
<comment type="caution">
    <text evidence="2">The sequence shown here is derived from an EMBL/GenBank/DDBJ whole genome shotgun (WGS) entry which is preliminary data.</text>
</comment>
<reference evidence="2" key="1">
    <citation type="submission" date="2022-11" db="EMBL/GenBank/DDBJ databases">
        <authorList>
            <person name="Kikuchi T."/>
        </authorList>
    </citation>
    <scope>NUCLEOTIDE SEQUENCE</scope>
    <source>
        <strain evidence="2">PS1010</strain>
    </source>
</reference>